<keyword evidence="2" id="KW-1185">Reference proteome</keyword>
<protein>
    <submittedName>
        <fullName evidence="1">Polycystin family member</fullName>
    </submittedName>
</protein>
<dbReference type="Proteomes" id="UP001056778">
    <property type="component" value="Chromosome 5"/>
</dbReference>
<reference evidence="1" key="1">
    <citation type="submission" date="2022-04" db="EMBL/GenBank/DDBJ databases">
        <title>Chromosome-scale genome assembly of Holotrichia oblita Faldermann.</title>
        <authorList>
            <person name="Rongchong L."/>
        </authorList>
    </citation>
    <scope>NUCLEOTIDE SEQUENCE</scope>
    <source>
        <strain evidence="1">81SQS9</strain>
    </source>
</reference>
<proteinExistence type="predicted"/>
<evidence type="ECO:0000313" key="1">
    <source>
        <dbReference type="EMBL" id="KAI4460644.1"/>
    </source>
</evidence>
<comment type="caution">
    <text evidence="1">The sequence shown here is derived from an EMBL/GenBank/DDBJ whole genome shotgun (WGS) entry which is preliminary data.</text>
</comment>
<evidence type="ECO:0000313" key="2">
    <source>
        <dbReference type="Proteomes" id="UP001056778"/>
    </source>
</evidence>
<organism evidence="1 2">
    <name type="scientific">Holotrichia oblita</name>
    <name type="common">Chafer beetle</name>
    <dbReference type="NCBI Taxonomy" id="644536"/>
    <lineage>
        <taxon>Eukaryota</taxon>
        <taxon>Metazoa</taxon>
        <taxon>Ecdysozoa</taxon>
        <taxon>Arthropoda</taxon>
        <taxon>Hexapoda</taxon>
        <taxon>Insecta</taxon>
        <taxon>Pterygota</taxon>
        <taxon>Neoptera</taxon>
        <taxon>Endopterygota</taxon>
        <taxon>Coleoptera</taxon>
        <taxon>Polyphaga</taxon>
        <taxon>Scarabaeiformia</taxon>
        <taxon>Scarabaeidae</taxon>
        <taxon>Melolonthinae</taxon>
        <taxon>Holotrichia</taxon>
    </lineage>
</organism>
<gene>
    <name evidence="1" type="ORF">MML48_5g00002876</name>
</gene>
<sequence>MSNHVIMVRFYDSAAKRITKLANDAHIYLKPTPDQGISYHNVSMDVPVDDLEWNDDFVEKYMKVFRVAIEARHTFMAVFDDVSPVKTMKIAITKFRKPTKADLQYSVQSGKKSYLFNTTDEDKWYYVGFLPDENEIKKMAVHNGSRSRRNSYEVKFNDDYTISLYVYFLGDNLEDDLYAYLLIVRTGPYQDCGTTSNIVIQLFGAKNDSRPHVLNYPDPDLAILQNGSTELLVLTTKHHLGDITSIELWYDAIGSRYTWLCESVKIYDLQTRDSWFFDVEKRFSVSEEGMDHYTVLPSSEDKWIITLKLMHVNEFKDAISTVIFVVFCLLILKLVLKFTKKIIKNGLRTLLRWAELWELTIIVTNITIVYQHLLRYHRHHNVFRRLCDAKHNEFVPYFALMNSYELLQAVSAILFAFAIARGLSFMKFMRPFRIFEKTIRLGLNSYVAIIVFDLLVLTAFGISGHLMFGGYSGTFTSLPNSVVTLVKAGSALRSEYSAKNIEGYNRRVAHAFHAMFSISVKVLKSLIIVTMLIFYYKSKIYIAANEYPYSLKKYFSERWTYYSELTKRQCLRCRLKAGEDSSEVSILAVPKEDKFRYADAVFISDAKLRYMTLLCSAITRKIILKKMNTDLTPIDFDLMRRISLSYFKIHHQPTHLSKCIFFIKKHPNGKRSFVSNNKLLQIENILNDVLSKSGALHKTGFKDTTSCNRLQNISEMLETVDQVLGNITVISVKRSKMHKI</sequence>
<accession>A0ACB9T1Q5</accession>
<name>A0ACB9T1Q5_HOLOL</name>
<dbReference type="EMBL" id="CM043019">
    <property type="protein sequence ID" value="KAI4460644.1"/>
    <property type="molecule type" value="Genomic_DNA"/>
</dbReference>